<reference evidence="2 3" key="1">
    <citation type="submission" date="2019-09" db="EMBL/GenBank/DDBJ databases">
        <title>The hologenome of the rock-dwelling lichen Lasallia pustulata.</title>
        <authorList>
            <person name="Greshake Tzovaras B."/>
            <person name="Segers F."/>
            <person name="Bicker A."/>
            <person name="Dal Grande F."/>
            <person name="Otte J."/>
            <person name="Hankeln T."/>
            <person name="Schmitt I."/>
            <person name="Ebersberger I."/>
        </authorList>
    </citation>
    <scope>NUCLEOTIDE SEQUENCE [LARGE SCALE GENOMIC DNA]</scope>
    <source>
        <strain evidence="2">A1-1</strain>
    </source>
</reference>
<dbReference type="EMBL" id="VXIT01000005">
    <property type="protein sequence ID" value="KAA6412876.1"/>
    <property type="molecule type" value="Genomic_DNA"/>
</dbReference>
<proteinExistence type="predicted"/>
<accession>A0A5M8PTG0</accession>
<evidence type="ECO:0000313" key="2">
    <source>
        <dbReference type="EMBL" id="KAA6412876.1"/>
    </source>
</evidence>
<dbReference type="AlphaFoldDB" id="A0A5M8PTG0"/>
<name>A0A5M8PTG0_9LECA</name>
<comment type="caution">
    <text evidence="2">The sequence shown here is derived from an EMBL/GenBank/DDBJ whole genome shotgun (WGS) entry which is preliminary data.</text>
</comment>
<evidence type="ECO:0000256" key="1">
    <source>
        <dbReference type="SAM" id="MobiDB-lite"/>
    </source>
</evidence>
<feature type="compositionally biased region" description="Polar residues" evidence="1">
    <location>
        <begin position="237"/>
        <end position="250"/>
    </location>
</feature>
<gene>
    <name evidence="2" type="ORF">FRX48_03869</name>
</gene>
<evidence type="ECO:0000313" key="3">
    <source>
        <dbReference type="Proteomes" id="UP000324767"/>
    </source>
</evidence>
<feature type="compositionally biased region" description="Basic residues" evidence="1">
    <location>
        <begin position="296"/>
        <end position="305"/>
    </location>
</feature>
<dbReference type="OrthoDB" id="1918685at2759"/>
<feature type="region of interest" description="Disordered" evidence="1">
    <location>
        <begin position="237"/>
        <end position="323"/>
    </location>
</feature>
<organism evidence="2 3">
    <name type="scientific">Lasallia pustulata</name>
    <dbReference type="NCBI Taxonomy" id="136370"/>
    <lineage>
        <taxon>Eukaryota</taxon>
        <taxon>Fungi</taxon>
        <taxon>Dikarya</taxon>
        <taxon>Ascomycota</taxon>
        <taxon>Pezizomycotina</taxon>
        <taxon>Lecanoromycetes</taxon>
        <taxon>OSLEUM clade</taxon>
        <taxon>Umbilicariomycetidae</taxon>
        <taxon>Umbilicariales</taxon>
        <taxon>Umbilicariaceae</taxon>
        <taxon>Lasallia</taxon>
    </lineage>
</organism>
<protein>
    <submittedName>
        <fullName evidence="2">Uncharacterized protein</fullName>
    </submittedName>
</protein>
<dbReference type="Proteomes" id="UP000324767">
    <property type="component" value="Unassembled WGS sequence"/>
</dbReference>
<sequence>MFALGAPGPRSRITLTPCITEMLSTGVCPIKPTLLVDRVIAVTLPHSPNDPKRYEALYRIYLTDGEETISCLHHLVKGLYGHDALYEKANEGSYWVLDKYEVKIGKCLAGEKDIMFLDVAEYHEIGYQERFKAQAKEDGAAELYDMTEKEALRYRPTSFGPPLIFSSKDILEDLTEKEALRCQQTPHSFIFSSNDILENHSRVYGFVVRDPKPDDKIVGYIPYYDCCRHTDCKCDVETSSPSKNNSQTSMPEAPKGSGEKNTMNLESAQIGPGKEKRKIEESALQELSPADSNAGKGKRASKTRKTTKEPSPGPNTYSHDTLPQPLDFYKDKVVQYYKSYLQVPIKHSKSCLCTACFQPSKAAGGVLSRPTPFNREIPLSIALRSLSQAALRAFEINQPLQPITCALIIHPLAQAMKVQAMKAQSVKAQSLASQKIDILAVISWVDSKTTTTSRVRHVRCVRLVDPSTPRQILLRVGHGLDFTPAVGTVALFRGVHWDKRNGGSLGAGMHWEKRNWGSLGAYDLDLSGMDWFIPNPEGLVGKAAVEELRMWWRKERGVFLLKERKVADTVNAVVGKRMLAGWCHDECMGKSVDKPDYLTLRRLGHCQDSTVRWKF</sequence>